<proteinExistence type="predicted"/>
<dbReference type="KEGG" id="ned:HUN01_08950"/>
<accession>A0A7D7QF40</accession>
<sequence>MKTNQYPFAQELITDTQGNIRKVVIDFQDYLRLLEVIEDEGLILAIKEVQQEIPLNINEALAGLERE</sequence>
<evidence type="ECO:0000313" key="2">
    <source>
        <dbReference type="Proteomes" id="UP000514713"/>
    </source>
</evidence>
<dbReference type="InterPro" id="IPR049537">
    <property type="entry name" value="RelB-like"/>
</dbReference>
<protein>
    <recommendedName>
        <fullName evidence="3">Type II toxin-antitoxin system Phd/YefM family antitoxin</fullName>
    </recommendedName>
</protein>
<dbReference type="AlphaFoldDB" id="A0A7D7QF40"/>
<name>A0A7D7QF40_9NOSO</name>
<dbReference type="RefSeq" id="WP_181930967.1">
    <property type="nucleotide sequence ID" value="NZ_CP054698.1"/>
</dbReference>
<dbReference type="Pfam" id="PF18506">
    <property type="entry name" value="RelB-like"/>
    <property type="match status" value="1"/>
</dbReference>
<keyword evidence="2" id="KW-1185">Reference proteome</keyword>
<reference evidence="2" key="1">
    <citation type="submission" date="2020-06" db="EMBL/GenBank/DDBJ databases">
        <title>Nostoc edaphicum CCNP1411 genome.</title>
        <authorList>
            <person name="Fidor A."/>
            <person name="Grabski M."/>
            <person name="Gawor J."/>
            <person name="Gromadka R."/>
            <person name="Wegrzyn G."/>
            <person name="Mazur-Marzec H."/>
        </authorList>
    </citation>
    <scope>NUCLEOTIDE SEQUENCE [LARGE SCALE GENOMIC DNA]</scope>
    <source>
        <strain evidence="2">CCNP1411</strain>
    </source>
</reference>
<dbReference type="Proteomes" id="UP000514713">
    <property type="component" value="Chromosome"/>
</dbReference>
<evidence type="ECO:0000313" key="1">
    <source>
        <dbReference type="EMBL" id="QMS87702.1"/>
    </source>
</evidence>
<organism evidence="1 2">
    <name type="scientific">Nostoc edaphicum CCNP1411</name>
    <dbReference type="NCBI Taxonomy" id="1472755"/>
    <lineage>
        <taxon>Bacteria</taxon>
        <taxon>Bacillati</taxon>
        <taxon>Cyanobacteriota</taxon>
        <taxon>Cyanophyceae</taxon>
        <taxon>Nostocales</taxon>
        <taxon>Nostocaceae</taxon>
        <taxon>Nostoc</taxon>
    </lineage>
</organism>
<gene>
    <name evidence="1" type="ORF">HUN01_08950</name>
</gene>
<dbReference type="EMBL" id="CP054698">
    <property type="protein sequence ID" value="QMS87702.1"/>
    <property type="molecule type" value="Genomic_DNA"/>
</dbReference>
<evidence type="ECO:0008006" key="3">
    <source>
        <dbReference type="Google" id="ProtNLM"/>
    </source>
</evidence>